<dbReference type="SUPFAM" id="SSF52266">
    <property type="entry name" value="SGNH hydrolase"/>
    <property type="match status" value="1"/>
</dbReference>
<dbReference type="PANTHER" id="PTHR22835">
    <property type="entry name" value="ZINC FINGER FYVE DOMAIN CONTAINING PROTEIN"/>
    <property type="match status" value="1"/>
</dbReference>
<evidence type="ECO:0000256" key="1">
    <source>
        <dbReference type="ARBA" id="ARBA00008668"/>
    </source>
</evidence>
<dbReference type="Pfam" id="PF00657">
    <property type="entry name" value="Lipase_GDSL"/>
    <property type="match status" value="1"/>
</dbReference>
<feature type="signal peptide" evidence="5">
    <location>
        <begin position="1"/>
        <end position="23"/>
    </location>
</feature>
<dbReference type="InterPro" id="IPR001087">
    <property type="entry name" value="GDSL"/>
</dbReference>
<evidence type="ECO:0000313" key="7">
    <source>
        <dbReference type="Proteomes" id="UP001408789"/>
    </source>
</evidence>
<proteinExistence type="inferred from homology"/>
<evidence type="ECO:0000256" key="3">
    <source>
        <dbReference type="ARBA" id="ARBA00022801"/>
    </source>
</evidence>
<keyword evidence="2 5" id="KW-0732">Signal</keyword>
<name>A0AAP0GIU9_9ASTR</name>
<organism evidence="6 7">
    <name type="scientific">Deinandra increscens subsp. villosa</name>
    <dbReference type="NCBI Taxonomy" id="3103831"/>
    <lineage>
        <taxon>Eukaryota</taxon>
        <taxon>Viridiplantae</taxon>
        <taxon>Streptophyta</taxon>
        <taxon>Embryophyta</taxon>
        <taxon>Tracheophyta</taxon>
        <taxon>Spermatophyta</taxon>
        <taxon>Magnoliopsida</taxon>
        <taxon>eudicotyledons</taxon>
        <taxon>Gunneridae</taxon>
        <taxon>Pentapetalae</taxon>
        <taxon>asterids</taxon>
        <taxon>campanulids</taxon>
        <taxon>Asterales</taxon>
        <taxon>Asteraceae</taxon>
        <taxon>Asteroideae</taxon>
        <taxon>Heliantheae alliance</taxon>
        <taxon>Madieae</taxon>
        <taxon>Madiinae</taxon>
        <taxon>Deinandra</taxon>
    </lineage>
</organism>
<dbReference type="Gene3D" id="3.40.50.1110">
    <property type="entry name" value="SGNH hydrolase"/>
    <property type="match status" value="1"/>
</dbReference>
<evidence type="ECO:0000313" key="6">
    <source>
        <dbReference type="EMBL" id="KAK9051298.1"/>
    </source>
</evidence>
<accession>A0AAP0GIU9</accession>
<dbReference type="AlphaFoldDB" id="A0AAP0GIU9"/>
<dbReference type="GO" id="GO:0016788">
    <property type="term" value="F:hydrolase activity, acting on ester bonds"/>
    <property type="evidence" value="ECO:0007669"/>
    <property type="project" value="InterPro"/>
</dbReference>
<reference evidence="6 7" key="1">
    <citation type="submission" date="2024-04" db="EMBL/GenBank/DDBJ databases">
        <title>The reference genome of an endangered Asteraceae, Deinandra increscens subsp. villosa, native to the Central Coast of California.</title>
        <authorList>
            <person name="Guilliams M."/>
            <person name="Hasenstab-Lehman K."/>
            <person name="Meyer R."/>
            <person name="Mcevoy S."/>
        </authorList>
    </citation>
    <scope>NUCLEOTIDE SEQUENCE [LARGE SCALE GENOMIC DNA]</scope>
    <source>
        <tissue evidence="6">Leaf</tissue>
    </source>
</reference>
<keyword evidence="3" id="KW-0378">Hydrolase</keyword>
<dbReference type="PANTHER" id="PTHR22835:SF631">
    <property type="entry name" value="SINAPINE ESTERASE"/>
    <property type="match status" value="1"/>
</dbReference>
<dbReference type="EMBL" id="JBCNJP010000027">
    <property type="protein sequence ID" value="KAK9051298.1"/>
    <property type="molecule type" value="Genomic_DNA"/>
</dbReference>
<dbReference type="InterPro" id="IPR036514">
    <property type="entry name" value="SGNH_hydro_sf"/>
</dbReference>
<protein>
    <submittedName>
        <fullName evidence="6">Uncharacterized protein</fullName>
    </submittedName>
</protein>
<dbReference type="CDD" id="cd01837">
    <property type="entry name" value="SGNH_plant_lipase_like"/>
    <property type="match status" value="1"/>
</dbReference>
<keyword evidence="4" id="KW-0325">Glycoprotein</keyword>
<comment type="similarity">
    <text evidence="1">Belongs to the 'GDSL' lipolytic enzyme family.</text>
</comment>
<evidence type="ECO:0000256" key="5">
    <source>
        <dbReference type="SAM" id="SignalP"/>
    </source>
</evidence>
<keyword evidence="7" id="KW-1185">Reference proteome</keyword>
<evidence type="ECO:0000256" key="2">
    <source>
        <dbReference type="ARBA" id="ARBA00022729"/>
    </source>
</evidence>
<feature type="chain" id="PRO_5042956801" evidence="5">
    <location>
        <begin position="24"/>
        <end position="391"/>
    </location>
</feature>
<dbReference type="Proteomes" id="UP001408789">
    <property type="component" value="Unassembled WGS sequence"/>
</dbReference>
<comment type="caution">
    <text evidence="6">The sequence shown here is derived from an EMBL/GenBank/DDBJ whole genome shotgun (WGS) entry which is preliminary data.</text>
</comment>
<gene>
    <name evidence="6" type="ORF">SSX86_027925</name>
</gene>
<sequence>MLRRKNMQMLIRLFAGFLVVSWSSRLNVNGCFPSIISFGDSLADTGNRKQLASIYPDVKFPCIPPYGQDFIRESTGRCSNGRLIIDFLSESLGLPLIPSYFSNNWNHDAMVGVNYAVGGATAMDSSFIQARWSEHSTINASLGVQLAWFKHSLSSICGSTSNCRNFIGRSLILMGEIGGNDYNHPLSEGIPVDEIEPYVPLVIDTIISAVNELIEMGARTLVVPGNFPIGCFPSSLTTLGSDNDEYDPVTGCLTKLNEFSIYHNKMLQTKLDELRELNGNVTIIYADYYNALLQIYRSPHEYGFTSERILKACCGCGGPFNYNTTGRCGDACTTVCEEPDTYVSWDGVHLTEEAYRLISKSIFQGSYSTPEFYSVCPTSTSQTGVGLSSSI</sequence>
<dbReference type="InterPro" id="IPR035669">
    <property type="entry name" value="SGNH_plant_lipase-like"/>
</dbReference>
<evidence type="ECO:0000256" key="4">
    <source>
        <dbReference type="ARBA" id="ARBA00023180"/>
    </source>
</evidence>